<feature type="transmembrane region" description="Helical" evidence="1">
    <location>
        <begin position="12"/>
        <end position="32"/>
    </location>
</feature>
<proteinExistence type="predicted"/>
<reference evidence="2 3" key="1">
    <citation type="submission" date="2019-02" db="EMBL/GenBank/DDBJ databases">
        <authorList>
            <person name="Sun L."/>
            <person name="Pan D."/>
            <person name="Wu X."/>
        </authorList>
    </citation>
    <scope>NUCLEOTIDE SEQUENCE [LARGE SCALE GENOMIC DNA]</scope>
    <source>
        <strain evidence="2 3">JW-1</strain>
    </source>
</reference>
<dbReference type="KEGG" id="ltr:EVS81_06015"/>
<protein>
    <submittedName>
        <fullName evidence="2">Uncharacterized protein</fullName>
    </submittedName>
</protein>
<dbReference type="AlphaFoldDB" id="A0A4P6KEB4"/>
<name>A0A4P6KEB4_9MICO</name>
<gene>
    <name evidence="2" type="ORF">EVS81_06015</name>
</gene>
<evidence type="ECO:0000256" key="1">
    <source>
        <dbReference type="SAM" id="Phobius"/>
    </source>
</evidence>
<keyword evidence="1" id="KW-0472">Membrane</keyword>
<dbReference type="RefSeq" id="WP_130109588.1">
    <property type="nucleotide sequence ID" value="NZ_CP035806.1"/>
</dbReference>
<organism evidence="2 3">
    <name type="scientific">Leucobacter triazinivorans</name>
    <dbReference type="NCBI Taxonomy" id="1784719"/>
    <lineage>
        <taxon>Bacteria</taxon>
        <taxon>Bacillati</taxon>
        <taxon>Actinomycetota</taxon>
        <taxon>Actinomycetes</taxon>
        <taxon>Micrococcales</taxon>
        <taxon>Microbacteriaceae</taxon>
        <taxon>Leucobacter</taxon>
    </lineage>
</organism>
<keyword evidence="1" id="KW-0812">Transmembrane</keyword>
<dbReference type="OrthoDB" id="9807815at2"/>
<keyword evidence="1" id="KW-1133">Transmembrane helix</keyword>
<evidence type="ECO:0000313" key="2">
    <source>
        <dbReference type="EMBL" id="QBE48450.1"/>
    </source>
</evidence>
<accession>A0A4P6KEB4</accession>
<evidence type="ECO:0000313" key="3">
    <source>
        <dbReference type="Proteomes" id="UP000289260"/>
    </source>
</evidence>
<dbReference type="EMBL" id="CP035806">
    <property type="protein sequence ID" value="QBE48450.1"/>
    <property type="molecule type" value="Genomic_DNA"/>
</dbReference>
<dbReference type="Proteomes" id="UP000289260">
    <property type="component" value="Chromosome"/>
</dbReference>
<sequence length="114" mass="13188">MTQESKPWYRRPWVWVVAVIGAVFLISNFNAFPAGRYDCRWQGSVPDGILGEGEIVAMVGQWPNTYPLELRVYHPSRGMIIYDGNWSHAHGTWERDFYATIPWKGSSYQAFCEL</sequence>
<keyword evidence="3" id="KW-1185">Reference proteome</keyword>